<evidence type="ECO:0000313" key="2">
    <source>
        <dbReference type="Proteomes" id="UP000805193"/>
    </source>
</evidence>
<protein>
    <submittedName>
        <fullName evidence="1">Uncharacterized protein</fullName>
    </submittedName>
</protein>
<gene>
    <name evidence="1" type="ORF">HPB47_005443</name>
</gene>
<accession>A0AC60PCY5</accession>
<dbReference type="Proteomes" id="UP000805193">
    <property type="component" value="Unassembled WGS sequence"/>
</dbReference>
<comment type="caution">
    <text evidence="1">The sequence shown here is derived from an EMBL/GenBank/DDBJ whole genome shotgun (WGS) entry which is preliminary data.</text>
</comment>
<reference evidence="1 2" key="1">
    <citation type="journal article" date="2020" name="Cell">
        <title>Large-Scale Comparative Analyses of Tick Genomes Elucidate Their Genetic Diversity and Vector Capacities.</title>
        <authorList>
            <consortium name="Tick Genome and Microbiome Consortium (TIGMIC)"/>
            <person name="Jia N."/>
            <person name="Wang J."/>
            <person name="Shi W."/>
            <person name="Du L."/>
            <person name="Sun Y."/>
            <person name="Zhan W."/>
            <person name="Jiang J.F."/>
            <person name="Wang Q."/>
            <person name="Zhang B."/>
            <person name="Ji P."/>
            <person name="Bell-Sakyi L."/>
            <person name="Cui X.M."/>
            <person name="Yuan T.T."/>
            <person name="Jiang B.G."/>
            <person name="Yang W.F."/>
            <person name="Lam T.T."/>
            <person name="Chang Q.C."/>
            <person name="Ding S.J."/>
            <person name="Wang X.J."/>
            <person name="Zhu J.G."/>
            <person name="Ruan X.D."/>
            <person name="Zhao L."/>
            <person name="Wei J.T."/>
            <person name="Ye R.Z."/>
            <person name="Que T.C."/>
            <person name="Du C.H."/>
            <person name="Zhou Y.H."/>
            <person name="Cheng J.X."/>
            <person name="Dai P.F."/>
            <person name="Guo W.B."/>
            <person name="Han X.H."/>
            <person name="Huang E.J."/>
            <person name="Li L.F."/>
            <person name="Wei W."/>
            <person name="Gao Y.C."/>
            <person name="Liu J.Z."/>
            <person name="Shao H.Z."/>
            <person name="Wang X."/>
            <person name="Wang C.C."/>
            <person name="Yang T.C."/>
            <person name="Huo Q.B."/>
            <person name="Li W."/>
            <person name="Chen H.Y."/>
            <person name="Chen S.E."/>
            <person name="Zhou L.G."/>
            <person name="Ni X.B."/>
            <person name="Tian J.H."/>
            <person name="Sheng Y."/>
            <person name="Liu T."/>
            <person name="Pan Y.S."/>
            <person name="Xia L.Y."/>
            <person name="Li J."/>
            <person name="Zhao F."/>
            <person name="Cao W.C."/>
        </authorList>
    </citation>
    <scope>NUCLEOTIDE SEQUENCE [LARGE SCALE GENOMIC DNA]</scope>
    <source>
        <strain evidence="1">Iper-2018</strain>
    </source>
</reference>
<dbReference type="EMBL" id="JABSTQ010010819">
    <property type="protein sequence ID" value="KAG0417639.1"/>
    <property type="molecule type" value="Genomic_DNA"/>
</dbReference>
<name>A0AC60PCY5_IXOPE</name>
<evidence type="ECO:0000313" key="1">
    <source>
        <dbReference type="EMBL" id="KAG0417639.1"/>
    </source>
</evidence>
<keyword evidence="2" id="KW-1185">Reference proteome</keyword>
<proteinExistence type="predicted"/>
<sequence length="152" mass="16425">MSLPQLLLLVVLVTCGFLCVANASMEAKRMGSEFLGKRSRIDAADLISGLWEEDGQPRPSAARVRFLRTAAALNRLGALEDDDDALEASPLMSDLSAAALFAKQKRIGSEFLGKRSSADLVQKRMGSEFLGRRKRDAIHGDFPPPVVGPLDA</sequence>
<organism evidence="1 2">
    <name type="scientific">Ixodes persulcatus</name>
    <name type="common">Taiga tick</name>
    <dbReference type="NCBI Taxonomy" id="34615"/>
    <lineage>
        <taxon>Eukaryota</taxon>
        <taxon>Metazoa</taxon>
        <taxon>Ecdysozoa</taxon>
        <taxon>Arthropoda</taxon>
        <taxon>Chelicerata</taxon>
        <taxon>Arachnida</taxon>
        <taxon>Acari</taxon>
        <taxon>Parasitiformes</taxon>
        <taxon>Ixodida</taxon>
        <taxon>Ixodoidea</taxon>
        <taxon>Ixodidae</taxon>
        <taxon>Ixodinae</taxon>
        <taxon>Ixodes</taxon>
    </lineage>
</organism>